<keyword evidence="5" id="KW-1185">Reference proteome</keyword>
<comment type="caution">
    <text evidence="4">The sequence shown here is derived from an EMBL/GenBank/DDBJ whole genome shotgun (WGS) entry which is preliminary data.</text>
</comment>
<sequence>MDIESIKTFHNAVHVGDIETVRTMLAKDATLATSVDEYEFQPIHLLDMYFEEEILNLLLANGADINARNDDGITLLHIVTDPEAVAVIVNRGADIEARDASGRTPLIEQTNNQEDGIDVVVALLTMGANPNARDNDGETALSIARDTDNQDLIEALTVAGAKD</sequence>
<feature type="repeat" description="ANK" evidence="3">
    <location>
        <begin position="101"/>
        <end position="135"/>
    </location>
</feature>
<dbReference type="OrthoDB" id="7172369at2"/>
<proteinExistence type="predicted"/>
<dbReference type="PROSITE" id="PS50088">
    <property type="entry name" value="ANK_REPEAT"/>
    <property type="match status" value="2"/>
</dbReference>
<dbReference type="SUPFAM" id="SSF48403">
    <property type="entry name" value="Ankyrin repeat"/>
    <property type="match status" value="1"/>
</dbReference>
<keyword evidence="2 3" id="KW-0040">ANK repeat</keyword>
<dbReference type="Proteomes" id="UP000295645">
    <property type="component" value="Unassembled WGS sequence"/>
</dbReference>
<dbReference type="AlphaFoldDB" id="A0A4R3YNR0"/>
<dbReference type="RefSeq" id="WP_132144760.1">
    <property type="nucleotide sequence ID" value="NZ_SMCS01000005.1"/>
</dbReference>
<feature type="repeat" description="ANK" evidence="3">
    <location>
        <begin position="38"/>
        <end position="70"/>
    </location>
</feature>
<dbReference type="SMART" id="SM00248">
    <property type="entry name" value="ANK"/>
    <property type="match status" value="4"/>
</dbReference>
<evidence type="ECO:0000313" key="4">
    <source>
        <dbReference type="EMBL" id="TCV93168.1"/>
    </source>
</evidence>
<reference evidence="4 5" key="1">
    <citation type="submission" date="2019-03" db="EMBL/GenBank/DDBJ databases">
        <title>Above-ground endophytic microbial communities from plants in different locations in the United States.</title>
        <authorList>
            <person name="Frank C."/>
        </authorList>
    </citation>
    <scope>NUCLEOTIDE SEQUENCE [LARGE SCALE GENOMIC DNA]</scope>
    <source>
        <strain evidence="4 5">LP_13_YM</strain>
    </source>
</reference>
<accession>A0A4R3YNR0</accession>
<name>A0A4R3YNR0_9GAMM</name>
<dbReference type="Pfam" id="PF12796">
    <property type="entry name" value="Ank_2"/>
    <property type="match status" value="1"/>
</dbReference>
<evidence type="ECO:0000256" key="3">
    <source>
        <dbReference type="PROSITE-ProRule" id="PRU00023"/>
    </source>
</evidence>
<organism evidence="4 5">
    <name type="scientific">Luteibacter rhizovicinus</name>
    <dbReference type="NCBI Taxonomy" id="242606"/>
    <lineage>
        <taxon>Bacteria</taxon>
        <taxon>Pseudomonadati</taxon>
        <taxon>Pseudomonadota</taxon>
        <taxon>Gammaproteobacteria</taxon>
        <taxon>Lysobacterales</taxon>
        <taxon>Rhodanobacteraceae</taxon>
        <taxon>Luteibacter</taxon>
    </lineage>
</organism>
<gene>
    <name evidence="4" type="ORF">EC912_10528</name>
</gene>
<dbReference type="InterPro" id="IPR050776">
    <property type="entry name" value="Ank_Repeat/CDKN_Inhibitor"/>
</dbReference>
<evidence type="ECO:0000313" key="5">
    <source>
        <dbReference type="Proteomes" id="UP000295645"/>
    </source>
</evidence>
<keyword evidence="1" id="KW-0677">Repeat</keyword>
<dbReference type="Gene3D" id="1.25.40.20">
    <property type="entry name" value="Ankyrin repeat-containing domain"/>
    <property type="match status" value="1"/>
</dbReference>
<evidence type="ECO:0000256" key="1">
    <source>
        <dbReference type="ARBA" id="ARBA00022737"/>
    </source>
</evidence>
<evidence type="ECO:0000256" key="2">
    <source>
        <dbReference type="ARBA" id="ARBA00023043"/>
    </source>
</evidence>
<dbReference type="EMBL" id="SMCS01000005">
    <property type="protein sequence ID" value="TCV93168.1"/>
    <property type="molecule type" value="Genomic_DNA"/>
</dbReference>
<dbReference type="PANTHER" id="PTHR24201">
    <property type="entry name" value="ANK_REP_REGION DOMAIN-CONTAINING PROTEIN"/>
    <property type="match status" value="1"/>
</dbReference>
<dbReference type="InterPro" id="IPR002110">
    <property type="entry name" value="Ankyrin_rpt"/>
</dbReference>
<dbReference type="InterPro" id="IPR036770">
    <property type="entry name" value="Ankyrin_rpt-contain_sf"/>
</dbReference>
<protein>
    <submittedName>
        <fullName evidence="4">Ankyrin repeat protein</fullName>
    </submittedName>
</protein>
<dbReference type="PANTHER" id="PTHR24201:SF16">
    <property type="entry name" value="ANKYRIN-1-LIKE-RELATED"/>
    <property type="match status" value="1"/>
</dbReference>